<feature type="transmembrane region" description="Helical" evidence="1">
    <location>
        <begin position="14"/>
        <end position="32"/>
    </location>
</feature>
<feature type="transmembrane region" description="Helical" evidence="1">
    <location>
        <begin position="89"/>
        <end position="110"/>
    </location>
</feature>
<keyword evidence="1" id="KW-0812">Transmembrane</keyword>
<dbReference type="AlphaFoldDB" id="A0A011W196"/>
<dbReference type="PATRIC" id="fig|1341156.4.peg.99"/>
<keyword evidence="3" id="KW-1185">Reference proteome</keyword>
<sequence length="295" mass="34489">MNDMEEVVSLLFDLLYILLILPMLIQPIVLFVSSSKRFRGMKATMNEDGVAFDCKDPDLVKGVKQNLAFLLITIVIFVMNSIFRWEDFLARYGALFYTVVLVPTVVNFLFARELNNRYEGFMLCEDCFYLGGMKYDLKKFIYTVDGDTLIFRGNRTNKKIKVPEDKLPEIVDILERYYHEDTLSLPQSVLPVDTQNDDKQVLIEVEDDFVIDITERETVYVIKVTRRSDGKDMALTMAICEFAKYMEWWYDTKAEYAEGGAAVEKKCDIYEMRLRIRMYLYENRKAFLAGTEESK</sequence>
<reference evidence="2 3" key="1">
    <citation type="submission" date="2013-06" db="EMBL/GenBank/DDBJ databases">
        <title>Rumen cellulosomics: divergent fiber-degrading strategies revealed by comparative genome-wide analysis of six Ruminococcal strains.</title>
        <authorList>
            <person name="Dassa B."/>
            <person name="Borovok I."/>
            <person name="Lamed R."/>
            <person name="Flint H."/>
            <person name="Yeoman C.J."/>
            <person name="White B."/>
            <person name="Bayer E.A."/>
        </authorList>
    </citation>
    <scope>NUCLEOTIDE SEQUENCE [LARGE SCALE GENOMIC DNA]</scope>
    <source>
        <strain evidence="2 3">SY3</strain>
    </source>
</reference>
<dbReference type="EMBL" id="JEOB01000001">
    <property type="protein sequence ID" value="EXM40588.1"/>
    <property type="molecule type" value="Genomic_DNA"/>
</dbReference>
<accession>A0A011W196</accession>
<name>A0A011W196_RUMAL</name>
<protein>
    <submittedName>
        <fullName evidence="2">Uncharacterized protein</fullName>
    </submittedName>
</protein>
<feature type="transmembrane region" description="Helical" evidence="1">
    <location>
        <begin position="67"/>
        <end position="83"/>
    </location>
</feature>
<comment type="caution">
    <text evidence="2">The sequence shown here is derived from an EMBL/GenBank/DDBJ whole genome shotgun (WGS) entry which is preliminary data.</text>
</comment>
<organism evidence="2 3">
    <name type="scientific">Ruminococcus albus SY3</name>
    <dbReference type="NCBI Taxonomy" id="1341156"/>
    <lineage>
        <taxon>Bacteria</taxon>
        <taxon>Bacillati</taxon>
        <taxon>Bacillota</taxon>
        <taxon>Clostridia</taxon>
        <taxon>Eubacteriales</taxon>
        <taxon>Oscillospiraceae</taxon>
        <taxon>Ruminococcus</taxon>
    </lineage>
</organism>
<keyword evidence="1" id="KW-1133">Transmembrane helix</keyword>
<gene>
    <name evidence="2" type="ORF">RASY3_01880</name>
</gene>
<evidence type="ECO:0000313" key="3">
    <source>
        <dbReference type="Proteomes" id="UP000021369"/>
    </source>
</evidence>
<proteinExistence type="predicted"/>
<dbReference type="Proteomes" id="UP000021369">
    <property type="component" value="Unassembled WGS sequence"/>
</dbReference>
<keyword evidence="1" id="KW-0472">Membrane</keyword>
<evidence type="ECO:0000313" key="2">
    <source>
        <dbReference type="EMBL" id="EXM40588.1"/>
    </source>
</evidence>
<evidence type="ECO:0000256" key="1">
    <source>
        <dbReference type="SAM" id="Phobius"/>
    </source>
</evidence>